<evidence type="ECO:0000313" key="2">
    <source>
        <dbReference type="EMBL" id="KAK1129147.1"/>
    </source>
</evidence>
<evidence type="ECO:0000256" key="1">
    <source>
        <dbReference type="SAM" id="MobiDB-lite"/>
    </source>
</evidence>
<keyword evidence="3" id="KW-1185">Reference proteome</keyword>
<comment type="caution">
    <text evidence="2">The sequence shown here is derived from an EMBL/GenBank/DDBJ whole genome shotgun (WGS) entry which is preliminary data.</text>
</comment>
<feature type="compositionally biased region" description="Gly residues" evidence="1">
    <location>
        <begin position="1"/>
        <end position="11"/>
    </location>
</feature>
<protein>
    <submittedName>
        <fullName evidence="2">Uncharacterized protein</fullName>
    </submittedName>
</protein>
<gene>
    <name evidence="2" type="ORF">K0M31_020277</name>
</gene>
<dbReference type="EMBL" id="JAHYIQ010000009">
    <property type="protein sequence ID" value="KAK1129147.1"/>
    <property type="molecule type" value="Genomic_DNA"/>
</dbReference>
<accession>A0AA40KQN2</accession>
<name>A0AA40KQN2_9HYME</name>
<dbReference type="AlphaFoldDB" id="A0AA40KQN2"/>
<proteinExistence type="predicted"/>
<evidence type="ECO:0000313" key="3">
    <source>
        <dbReference type="Proteomes" id="UP001177670"/>
    </source>
</evidence>
<dbReference type="Proteomes" id="UP001177670">
    <property type="component" value="Unassembled WGS sequence"/>
</dbReference>
<feature type="region of interest" description="Disordered" evidence="1">
    <location>
        <begin position="1"/>
        <end position="23"/>
    </location>
</feature>
<organism evidence="2 3">
    <name type="scientific">Melipona bicolor</name>
    <dbReference type="NCBI Taxonomy" id="60889"/>
    <lineage>
        <taxon>Eukaryota</taxon>
        <taxon>Metazoa</taxon>
        <taxon>Ecdysozoa</taxon>
        <taxon>Arthropoda</taxon>
        <taxon>Hexapoda</taxon>
        <taxon>Insecta</taxon>
        <taxon>Pterygota</taxon>
        <taxon>Neoptera</taxon>
        <taxon>Endopterygota</taxon>
        <taxon>Hymenoptera</taxon>
        <taxon>Apocrita</taxon>
        <taxon>Aculeata</taxon>
        <taxon>Apoidea</taxon>
        <taxon>Anthophila</taxon>
        <taxon>Apidae</taxon>
        <taxon>Melipona</taxon>
    </lineage>
</organism>
<reference evidence="2" key="1">
    <citation type="submission" date="2021-10" db="EMBL/GenBank/DDBJ databases">
        <title>Melipona bicolor Genome sequencing and assembly.</title>
        <authorList>
            <person name="Araujo N.S."/>
            <person name="Arias M.C."/>
        </authorList>
    </citation>
    <scope>NUCLEOTIDE SEQUENCE</scope>
    <source>
        <strain evidence="2">USP_2M_L1-L4_2017</strain>
        <tissue evidence="2">Whole body</tissue>
    </source>
</reference>
<sequence>MSVAAGGGGGRGKPKQMSGQKSAFGRRSMYVPWAMRNYVTSVRFAIVYIVSVYLGSSQTPSIG</sequence>